<dbReference type="InterPro" id="IPR035992">
    <property type="entry name" value="Ricin_B-like_lectins"/>
</dbReference>
<organism evidence="23 24">
    <name type="scientific">Petromyzon marinus</name>
    <name type="common">Sea lamprey</name>
    <dbReference type="NCBI Taxonomy" id="7757"/>
    <lineage>
        <taxon>Eukaryota</taxon>
        <taxon>Metazoa</taxon>
        <taxon>Chordata</taxon>
        <taxon>Craniata</taxon>
        <taxon>Vertebrata</taxon>
        <taxon>Cyclostomata</taxon>
        <taxon>Hyperoartia</taxon>
        <taxon>Petromyzontiformes</taxon>
        <taxon>Petromyzontidae</taxon>
        <taxon>Petromyzon</taxon>
    </lineage>
</organism>
<feature type="region of interest" description="Disordered" evidence="21">
    <location>
        <begin position="152"/>
        <end position="172"/>
    </location>
</feature>
<evidence type="ECO:0000256" key="17">
    <source>
        <dbReference type="ARBA" id="ARBA00023211"/>
    </source>
</evidence>
<dbReference type="GO" id="GO:0006493">
    <property type="term" value="P:protein O-linked glycosylation"/>
    <property type="evidence" value="ECO:0007669"/>
    <property type="project" value="TreeGrafter"/>
</dbReference>
<dbReference type="InterPro" id="IPR001173">
    <property type="entry name" value="Glyco_trans_2-like"/>
</dbReference>
<dbReference type="Proteomes" id="UP001318040">
    <property type="component" value="Chromosome 4"/>
</dbReference>
<dbReference type="PANTHER" id="PTHR11675:SF33">
    <property type="entry name" value="POLYPEPTIDE N-ACETYLGALACTOSAMINYLTRANSFERASE 3"/>
    <property type="match status" value="1"/>
</dbReference>
<dbReference type="KEGG" id="pmrn:116938676"/>
<dbReference type="PANTHER" id="PTHR11675">
    <property type="entry name" value="N-ACETYLGALACTOSAMINYLTRANSFERASE"/>
    <property type="match status" value="1"/>
</dbReference>
<comment type="cofactor">
    <cofactor evidence="1 20">
        <name>Mn(2+)</name>
        <dbReference type="ChEBI" id="CHEBI:29035"/>
    </cofactor>
</comment>
<dbReference type="FunFam" id="3.90.550.10:FF:000039">
    <property type="entry name" value="Polypeptide N-acetylgalactosaminyltransferase"/>
    <property type="match status" value="1"/>
</dbReference>
<comment type="catalytic activity">
    <reaction evidence="18">
        <text>L-threonyl-[protein] + UDP-N-acetyl-alpha-D-galactosamine = a 3-O-[N-acetyl-alpha-D-galactosaminyl]-L-threonyl-[protein] + UDP + H(+)</text>
        <dbReference type="Rhea" id="RHEA:52424"/>
        <dbReference type="Rhea" id="RHEA-COMP:11060"/>
        <dbReference type="Rhea" id="RHEA-COMP:11689"/>
        <dbReference type="ChEBI" id="CHEBI:15378"/>
        <dbReference type="ChEBI" id="CHEBI:30013"/>
        <dbReference type="ChEBI" id="CHEBI:58223"/>
        <dbReference type="ChEBI" id="CHEBI:67138"/>
        <dbReference type="ChEBI" id="CHEBI:87075"/>
        <dbReference type="EC" id="2.4.1.41"/>
    </reaction>
</comment>
<keyword evidence="14 20" id="KW-0472">Membrane</keyword>
<dbReference type="GO" id="GO:0030246">
    <property type="term" value="F:carbohydrate binding"/>
    <property type="evidence" value="ECO:0007669"/>
    <property type="project" value="UniProtKB-KW"/>
</dbReference>
<proteinExistence type="inferred from homology"/>
<comment type="subcellular location">
    <subcellularLocation>
        <location evidence="2 20">Golgi apparatus membrane</location>
        <topology evidence="2 20">Single-pass type II membrane protein</topology>
    </subcellularLocation>
</comment>
<dbReference type="FunFam" id="2.80.10.50:FF:000024">
    <property type="entry name" value="Polypeptide N-acetylgalactosaminyltransferase"/>
    <property type="match status" value="1"/>
</dbReference>
<keyword evidence="12 20" id="KW-1133">Transmembrane helix</keyword>
<evidence type="ECO:0000256" key="14">
    <source>
        <dbReference type="ARBA" id="ARBA00023136"/>
    </source>
</evidence>
<evidence type="ECO:0000256" key="5">
    <source>
        <dbReference type="ARBA" id="ARBA00012644"/>
    </source>
</evidence>
<evidence type="ECO:0000256" key="21">
    <source>
        <dbReference type="SAM" id="MobiDB-lite"/>
    </source>
</evidence>
<evidence type="ECO:0000256" key="20">
    <source>
        <dbReference type="RuleBase" id="RU361242"/>
    </source>
</evidence>
<protein>
    <recommendedName>
        <fullName evidence="5 20">Polypeptide N-acetylgalactosaminyltransferase</fullName>
        <ecNumber evidence="20">2.4.1.-</ecNumber>
    </recommendedName>
    <alternativeName>
        <fullName evidence="20">Protein-UDP acetylgalactosaminyltransferase</fullName>
    </alternativeName>
</protein>
<evidence type="ECO:0000256" key="11">
    <source>
        <dbReference type="ARBA" id="ARBA00022968"/>
    </source>
</evidence>
<dbReference type="SUPFAM" id="SSF50370">
    <property type="entry name" value="Ricin B-like lectins"/>
    <property type="match status" value="1"/>
</dbReference>
<dbReference type="AlphaFoldDB" id="A0AAJ7SM76"/>
<dbReference type="InterPro" id="IPR000772">
    <property type="entry name" value="Ricin_B_lectin"/>
</dbReference>
<evidence type="ECO:0000256" key="8">
    <source>
        <dbReference type="ARBA" id="ARBA00022692"/>
    </source>
</evidence>
<evidence type="ECO:0000256" key="13">
    <source>
        <dbReference type="ARBA" id="ARBA00023034"/>
    </source>
</evidence>
<gene>
    <name evidence="24" type="primary">GALNT3</name>
</gene>
<dbReference type="InterPro" id="IPR029044">
    <property type="entry name" value="Nucleotide-diphossugar_trans"/>
</dbReference>
<evidence type="ECO:0000256" key="6">
    <source>
        <dbReference type="ARBA" id="ARBA00022676"/>
    </source>
</evidence>
<evidence type="ECO:0000256" key="9">
    <source>
        <dbReference type="ARBA" id="ARBA00022723"/>
    </source>
</evidence>
<name>A0AAJ7SM76_PETMA</name>
<dbReference type="CDD" id="cd02510">
    <property type="entry name" value="pp-GalNAc-T"/>
    <property type="match status" value="1"/>
</dbReference>
<dbReference type="InterPro" id="IPR045885">
    <property type="entry name" value="GalNAc-T"/>
</dbReference>
<keyword evidence="7 20" id="KW-0808">Transferase</keyword>
<keyword evidence="9" id="KW-0479">Metal-binding</keyword>
<accession>A0AAJ7SM76</accession>
<dbReference type="Pfam" id="PF00652">
    <property type="entry name" value="Ricin_B_lectin"/>
    <property type="match status" value="1"/>
</dbReference>
<dbReference type="GO" id="GO:0046872">
    <property type="term" value="F:metal ion binding"/>
    <property type="evidence" value="ECO:0007669"/>
    <property type="project" value="UniProtKB-KW"/>
</dbReference>
<evidence type="ECO:0000256" key="10">
    <source>
        <dbReference type="ARBA" id="ARBA00022734"/>
    </source>
</evidence>
<dbReference type="RefSeq" id="XP_032802033.1">
    <property type="nucleotide sequence ID" value="XM_032946142.1"/>
</dbReference>
<keyword evidence="23" id="KW-1185">Reference proteome</keyword>
<feature type="transmembrane region" description="Helical" evidence="20">
    <location>
        <begin position="58"/>
        <end position="76"/>
    </location>
</feature>
<dbReference type="Gene3D" id="2.80.10.50">
    <property type="match status" value="1"/>
</dbReference>
<evidence type="ECO:0000256" key="1">
    <source>
        <dbReference type="ARBA" id="ARBA00001936"/>
    </source>
</evidence>
<evidence type="ECO:0000256" key="3">
    <source>
        <dbReference type="ARBA" id="ARBA00004922"/>
    </source>
</evidence>
<evidence type="ECO:0000256" key="15">
    <source>
        <dbReference type="ARBA" id="ARBA00023157"/>
    </source>
</evidence>
<evidence type="ECO:0000256" key="18">
    <source>
        <dbReference type="ARBA" id="ARBA00050905"/>
    </source>
</evidence>
<evidence type="ECO:0000256" key="4">
    <source>
        <dbReference type="ARBA" id="ARBA00005680"/>
    </source>
</evidence>
<evidence type="ECO:0000256" key="16">
    <source>
        <dbReference type="ARBA" id="ARBA00023180"/>
    </source>
</evidence>
<reference evidence="24" key="1">
    <citation type="submission" date="2025-08" db="UniProtKB">
        <authorList>
            <consortium name="RefSeq"/>
        </authorList>
    </citation>
    <scope>IDENTIFICATION</scope>
    <source>
        <tissue evidence="24">Sperm</tissue>
    </source>
</reference>
<dbReference type="SUPFAM" id="SSF53448">
    <property type="entry name" value="Nucleotide-diphospho-sugar transferases"/>
    <property type="match status" value="1"/>
</dbReference>
<keyword evidence="16" id="KW-0325">Glycoprotein</keyword>
<evidence type="ECO:0000256" key="2">
    <source>
        <dbReference type="ARBA" id="ARBA00004323"/>
    </source>
</evidence>
<dbReference type="CTD" id="2591"/>
<keyword evidence="10 20" id="KW-0430">Lectin</keyword>
<keyword evidence="11" id="KW-0735">Signal-anchor</keyword>
<comment type="similarity">
    <text evidence="4 20">Belongs to the glycosyltransferase 2 family. GalNAc-T subfamily.</text>
</comment>
<dbReference type="Gene3D" id="3.90.550.10">
    <property type="entry name" value="Spore Coat Polysaccharide Biosynthesis Protein SpsA, Chain A"/>
    <property type="match status" value="1"/>
</dbReference>
<comment type="pathway">
    <text evidence="3 20">Protein modification; protein glycosylation.</text>
</comment>
<keyword evidence="17 20" id="KW-0464">Manganese</keyword>
<dbReference type="GO" id="GO:0004653">
    <property type="term" value="F:polypeptide N-acetylgalactosaminyltransferase activity"/>
    <property type="evidence" value="ECO:0007669"/>
    <property type="project" value="UniProtKB-EC"/>
</dbReference>
<evidence type="ECO:0000256" key="19">
    <source>
        <dbReference type="ARBA" id="ARBA00052209"/>
    </source>
</evidence>
<evidence type="ECO:0000313" key="23">
    <source>
        <dbReference type="Proteomes" id="UP001318040"/>
    </source>
</evidence>
<keyword evidence="8 20" id="KW-0812">Transmembrane</keyword>
<keyword evidence="6 20" id="KW-0328">Glycosyltransferase</keyword>
<feature type="domain" description="Ricin B lectin" evidence="22">
    <location>
        <begin position="542"/>
        <end position="670"/>
    </location>
</feature>
<evidence type="ECO:0000256" key="7">
    <source>
        <dbReference type="ARBA" id="ARBA00022679"/>
    </source>
</evidence>
<keyword evidence="15 20" id="KW-1015">Disulfide bond</keyword>
<dbReference type="GO" id="GO:0000139">
    <property type="term" value="C:Golgi membrane"/>
    <property type="evidence" value="ECO:0007669"/>
    <property type="project" value="UniProtKB-SubCell"/>
</dbReference>
<dbReference type="SMART" id="SM00458">
    <property type="entry name" value="RICIN"/>
    <property type="match status" value="1"/>
</dbReference>
<dbReference type="PROSITE" id="PS50231">
    <property type="entry name" value="RICIN_B_LECTIN"/>
    <property type="match status" value="1"/>
</dbReference>
<dbReference type="Pfam" id="PF00535">
    <property type="entry name" value="Glycos_transf_2"/>
    <property type="match status" value="1"/>
</dbReference>
<dbReference type="EC" id="2.4.1.-" evidence="20"/>
<evidence type="ECO:0000313" key="24">
    <source>
        <dbReference type="RefSeq" id="XP_032802033.1"/>
    </source>
</evidence>
<sequence>MNRLACVKTTLGDARGQGSRFSALLEARSIRTLCVPREAETDARAVRMRLFGRRRSKAVIITGAVALLLVMMLLLLQHEAVSRLPRSDKPWVIEDLVGDKVLGIVKGAVNNIRDAIPHLQIKAPVRAEPDSAEQACLSGFYSAAELKPFQERPSLDANAPGASGRAYKTDDLSPEEKAIKEKGMEKHCFNVYASDKVSLHRDLGPDTRPPECIEQKFKRCPSMPSTSVIIVFHNEAWSTLLRTVHSVMYTSPSVLLKEIILVDDASVDDYLKGPLDEYVKQFGIVKVVRQQERKGLITARLLGASVAQGEVLTFLDAHCECFNGWLEPLLARIRQNETSVVSPDISTIDMNTFEVNKPSAYSPAHNRGNFDWGLTFGWEPIPSRERTLRKDQTYPIRSPTFAGGLFSISKKYFEYLGTYDDQMEIWGGENIEMSFRVWQCGGQLEIIPCSIVGHVFRTKSPHTFPQGVSVITRNLVRLAEVWMDDYKDIFYRRNSQAAEIVKNKAYGDVTWRKRLRDKLQCKNFTWYLTNVYPEMFVPDLHPNIFGAIKNKAKGNCLDTGSFQNEVGKPLILYPCHGMGGNQYFEYSSQKELRHNVAKEMCLHAAMGAMHLEDCKYKGGSSLPPTYELWELRPEKLFFNMGTQQCLTSKGENPTMAPCDHMDEHQQWEFI</sequence>
<comment type="catalytic activity">
    <reaction evidence="19">
        <text>L-seryl-[protein] + UDP-N-acetyl-alpha-D-galactosamine = a 3-O-[N-acetyl-alpha-D-galactosaminyl]-L-seryl-[protein] + UDP + H(+)</text>
        <dbReference type="Rhea" id="RHEA:23956"/>
        <dbReference type="Rhea" id="RHEA-COMP:9863"/>
        <dbReference type="Rhea" id="RHEA-COMP:12788"/>
        <dbReference type="ChEBI" id="CHEBI:15378"/>
        <dbReference type="ChEBI" id="CHEBI:29999"/>
        <dbReference type="ChEBI" id="CHEBI:53604"/>
        <dbReference type="ChEBI" id="CHEBI:58223"/>
        <dbReference type="ChEBI" id="CHEBI:67138"/>
        <dbReference type="EC" id="2.4.1.41"/>
    </reaction>
</comment>
<evidence type="ECO:0000256" key="12">
    <source>
        <dbReference type="ARBA" id="ARBA00022989"/>
    </source>
</evidence>
<keyword evidence="13 20" id="KW-0333">Golgi apparatus</keyword>
<evidence type="ECO:0000259" key="22">
    <source>
        <dbReference type="SMART" id="SM00458"/>
    </source>
</evidence>